<evidence type="ECO:0000256" key="4">
    <source>
        <dbReference type="ARBA" id="ARBA00023163"/>
    </source>
</evidence>
<dbReference type="PANTHER" id="PTHR30537:SF79">
    <property type="entry name" value="TRANSCRIPTIONAL REGULATOR-RELATED"/>
    <property type="match status" value="1"/>
</dbReference>
<evidence type="ECO:0000256" key="1">
    <source>
        <dbReference type="ARBA" id="ARBA00009437"/>
    </source>
</evidence>
<dbReference type="InterPro" id="IPR058163">
    <property type="entry name" value="LysR-type_TF_proteobact-type"/>
</dbReference>
<gene>
    <name evidence="6" type="ORF">ACFOFO_22795</name>
</gene>
<reference evidence="7" key="1">
    <citation type="journal article" date="2019" name="Int. J. Syst. Evol. Microbiol.">
        <title>The Global Catalogue of Microorganisms (GCM) 10K type strain sequencing project: providing services to taxonomists for standard genome sequencing and annotation.</title>
        <authorList>
            <consortium name="The Broad Institute Genomics Platform"/>
            <consortium name="The Broad Institute Genome Sequencing Center for Infectious Disease"/>
            <person name="Wu L."/>
            <person name="Ma J."/>
        </authorList>
    </citation>
    <scope>NUCLEOTIDE SEQUENCE [LARGE SCALE GENOMIC DNA]</scope>
    <source>
        <strain evidence="7">KCTC 42986</strain>
    </source>
</reference>
<dbReference type="InterPro" id="IPR036388">
    <property type="entry name" value="WH-like_DNA-bd_sf"/>
</dbReference>
<comment type="caution">
    <text evidence="6">The sequence shown here is derived from an EMBL/GenBank/DDBJ whole genome shotgun (WGS) entry which is preliminary data.</text>
</comment>
<name>A0ABV7F960_9BURK</name>
<evidence type="ECO:0000256" key="2">
    <source>
        <dbReference type="ARBA" id="ARBA00023015"/>
    </source>
</evidence>
<dbReference type="Proteomes" id="UP001595530">
    <property type="component" value="Unassembled WGS sequence"/>
</dbReference>
<dbReference type="EMBL" id="JBHRTP010000088">
    <property type="protein sequence ID" value="MFC3110744.1"/>
    <property type="molecule type" value="Genomic_DNA"/>
</dbReference>
<keyword evidence="4" id="KW-0804">Transcription</keyword>
<dbReference type="InterPro" id="IPR036390">
    <property type="entry name" value="WH_DNA-bd_sf"/>
</dbReference>
<dbReference type="SUPFAM" id="SSF53850">
    <property type="entry name" value="Periplasmic binding protein-like II"/>
    <property type="match status" value="1"/>
</dbReference>
<dbReference type="RefSeq" id="WP_390327613.1">
    <property type="nucleotide sequence ID" value="NZ_JBHRTP010000088.1"/>
</dbReference>
<keyword evidence="3" id="KW-0238">DNA-binding</keyword>
<organism evidence="6 7">
    <name type="scientific">Undibacterium arcticum</name>
    <dbReference type="NCBI Taxonomy" id="1762892"/>
    <lineage>
        <taxon>Bacteria</taxon>
        <taxon>Pseudomonadati</taxon>
        <taxon>Pseudomonadota</taxon>
        <taxon>Betaproteobacteria</taxon>
        <taxon>Burkholderiales</taxon>
        <taxon>Oxalobacteraceae</taxon>
        <taxon>Undibacterium</taxon>
    </lineage>
</organism>
<keyword evidence="7" id="KW-1185">Reference proteome</keyword>
<dbReference type="SUPFAM" id="SSF46785">
    <property type="entry name" value="Winged helix' DNA-binding domain"/>
    <property type="match status" value="1"/>
</dbReference>
<comment type="similarity">
    <text evidence="1">Belongs to the LysR transcriptional regulatory family.</text>
</comment>
<dbReference type="InterPro" id="IPR005119">
    <property type="entry name" value="LysR_subst-bd"/>
</dbReference>
<dbReference type="PRINTS" id="PR00039">
    <property type="entry name" value="HTHLYSR"/>
</dbReference>
<evidence type="ECO:0000313" key="6">
    <source>
        <dbReference type="EMBL" id="MFC3110744.1"/>
    </source>
</evidence>
<evidence type="ECO:0000256" key="3">
    <source>
        <dbReference type="ARBA" id="ARBA00023125"/>
    </source>
</evidence>
<protein>
    <submittedName>
        <fullName evidence="6">LysR substrate-binding domain-containing protein</fullName>
    </submittedName>
</protein>
<dbReference type="Pfam" id="PF00126">
    <property type="entry name" value="HTH_1"/>
    <property type="match status" value="1"/>
</dbReference>
<dbReference type="Pfam" id="PF03466">
    <property type="entry name" value="LysR_substrate"/>
    <property type="match status" value="1"/>
</dbReference>
<proteinExistence type="inferred from homology"/>
<accession>A0ABV7F960</accession>
<keyword evidence="2" id="KW-0805">Transcription regulation</keyword>
<dbReference type="InterPro" id="IPR000847">
    <property type="entry name" value="LysR_HTH_N"/>
</dbReference>
<dbReference type="Gene3D" id="3.40.190.10">
    <property type="entry name" value="Periplasmic binding protein-like II"/>
    <property type="match status" value="2"/>
</dbReference>
<evidence type="ECO:0000313" key="7">
    <source>
        <dbReference type="Proteomes" id="UP001595530"/>
    </source>
</evidence>
<sequence>MPPLQSLIAFEAAARLGGLSRAAVELSLTQSAISHQIRNLESWVGQPLFRRVGRGVTLTAAGELFCETVRNTLKTLSDGRERIEPYRNMDSVLLACSSDFAAGWLMPRLPALKGQHPGIEIWLITQEELREIDRIDVDLIVSTQALESADLKSVALLEDRAIAVCGPRMATRLQARPFPEVLMAAPLIMDEHRPEWAPWLADYRPKEGSPQRSITVDDARLLLTAAEQELGIAMVSQLLADVALQQGRLMSLPQIPGFPLPGLWLMKSRLTPRTPAVEIAFEWLCASAAAVH</sequence>
<dbReference type="Gene3D" id="1.10.10.10">
    <property type="entry name" value="Winged helix-like DNA-binding domain superfamily/Winged helix DNA-binding domain"/>
    <property type="match status" value="1"/>
</dbReference>
<dbReference type="PANTHER" id="PTHR30537">
    <property type="entry name" value="HTH-TYPE TRANSCRIPTIONAL REGULATOR"/>
    <property type="match status" value="1"/>
</dbReference>
<dbReference type="PROSITE" id="PS50931">
    <property type="entry name" value="HTH_LYSR"/>
    <property type="match status" value="1"/>
</dbReference>
<evidence type="ECO:0000259" key="5">
    <source>
        <dbReference type="PROSITE" id="PS50931"/>
    </source>
</evidence>
<feature type="domain" description="HTH lysR-type" evidence="5">
    <location>
        <begin position="2"/>
        <end position="59"/>
    </location>
</feature>